<keyword evidence="6 13" id="KW-0812">Transmembrane</keyword>
<feature type="transmembrane region" description="Helical" evidence="13">
    <location>
        <begin position="61"/>
        <end position="81"/>
    </location>
</feature>
<evidence type="ECO:0000256" key="5">
    <source>
        <dbReference type="ARBA" id="ARBA00022519"/>
    </source>
</evidence>
<dbReference type="AlphaFoldDB" id="A0A6N2SB14"/>
<feature type="transmembrane region" description="Helical" evidence="13">
    <location>
        <begin position="6"/>
        <end position="24"/>
    </location>
</feature>
<organism evidence="15">
    <name type="scientific">uncultured Anaerotruncus sp</name>
    <dbReference type="NCBI Taxonomy" id="905011"/>
    <lineage>
        <taxon>Bacteria</taxon>
        <taxon>Bacillati</taxon>
        <taxon>Bacillota</taxon>
        <taxon>Clostridia</taxon>
        <taxon>Eubacteriales</taxon>
        <taxon>Oscillospiraceae</taxon>
        <taxon>Anaerotruncus</taxon>
        <taxon>environmental samples</taxon>
    </lineage>
</organism>
<gene>
    <name evidence="15" type="primary">pntA</name>
    <name evidence="15" type="ORF">AULFYP135_00863</name>
</gene>
<evidence type="ECO:0000256" key="12">
    <source>
        <dbReference type="ARBA" id="ARBA00048202"/>
    </source>
</evidence>
<proteinExistence type="predicted"/>
<evidence type="ECO:0000256" key="11">
    <source>
        <dbReference type="ARBA" id="ARBA00023136"/>
    </source>
</evidence>
<dbReference type="InterPro" id="IPR024605">
    <property type="entry name" value="NADP_transhyd_a_C"/>
</dbReference>
<comment type="catalytic activity">
    <reaction evidence="12">
        <text>NAD(+) + NADPH + H(+)(in) = NADH + NADP(+) + H(+)(out)</text>
        <dbReference type="Rhea" id="RHEA:47992"/>
        <dbReference type="ChEBI" id="CHEBI:15378"/>
        <dbReference type="ChEBI" id="CHEBI:57540"/>
        <dbReference type="ChEBI" id="CHEBI:57783"/>
        <dbReference type="ChEBI" id="CHEBI:57945"/>
        <dbReference type="ChEBI" id="CHEBI:58349"/>
        <dbReference type="EC" id="7.1.1.1"/>
    </reaction>
</comment>
<dbReference type="GO" id="GO:0005886">
    <property type="term" value="C:plasma membrane"/>
    <property type="evidence" value="ECO:0007669"/>
    <property type="project" value="UniProtKB-SubCell"/>
</dbReference>
<dbReference type="PANTHER" id="PTHR10160">
    <property type="entry name" value="NAD(P) TRANSHYDROGENASE"/>
    <property type="match status" value="1"/>
</dbReference>
<evidence type="ECO:0000256" key="1">
    <source>
        <dbReference type="ARBA" id="ARBA00003943"/>
    </source>
</evidence>
<evidence type="ECO:0000256" key="13">
    <source>
        <dbReference type="SAM" id="Phobius"/>
    </source>
</evidence>
<keyword evidence="10" id="KW-0520">NAD</keyword>
<comment type="function">
    <text evidence="1">The transhydrogenation between NADH and NADP is coupled to respiration and ATP hydrolysis and functions as a proton pump across the membrane.</text>
</comment>
<evidence type="ECO:0000256" key="9">
    <source>
        <dbReference type="ARBA" id="ARBA00022989"/>
    </source>
</evidence>
<reference evidence="15" key="1">
    <citation type="submission" date="2019-11" db="EMBL/GenBank/DDBJ databases">
        <authorList>
            <person name="Feng L."/>
        </authorList>
    </citation>
    <scope>NUCLEOTIDE SEQUENCE</scope>
    <source>
        <strain evidence="15">AundefinedLFYP135</strain>
    </source>
</reference>
<sequence length="95" mass="9850">MNPILLVVIFIVATLVGYKIISNVPSLLHTPLMSGMNALSGITVLGALTAAAAAASTGSRILGALAIILAMVNVAGGFGVTHRMLKMFRTKEETR</sequence>
<dbReference type="PANTHER" id="PTHR10160:SF19">
    <property type="entry name" value="PROTON-TRANSLOCATING NAD(P)(+) TRANSHYDROGENASE"/>
    <property type="match status" value="1"/>
</dbReference>
<keyword evidence="5" id="KW-0997">Cell inner membrane</keyword>
<keyword evidence="4" id="KW-1003">Cell membrane</keyword>
<keyword evidence="9 13" id="KW-1133">Transmembrane helix</keyword>
<keyword evidence="11 13" id="KW-0472">Membrane</keyword>
<comment type="subcellular location">
    <subcellularLocation>
        <location evidence="2">Cell inner membrane</location>
        <topology evidence="2">Multi-pass membrane protein</topology>
    </subcellularLocation>
</comment>
<dbReference type="Pfam" id="PF12769">
    <property type="entry name" value="PNTB_4TM"/>
    <property type="match status" value="1"/>
</dbReference>
<feature type="domain" description="NAD(P) transhydrogenase alpha subunit C-terminal" evidence="14">
    <location>
        <begin position="7"/>
        <end position="89"/>
    </location>
</feature>
<evidence type="ECO:0000256" key="7">
    <source>
        <dbReference type="ARBA" id="ARBA00022857"/>
    </source>
</evidence>
<evidence type="ECO:0000259" key="14">
    <source>
        <dbReference type="Pfam" id="PF12769"/>
    </source>
</evidence>
<protein>
    <recommendedName>
        <fullName evidence="3">proton-translocating NAD(P)(+) transhydrogenase</fullName>
        <ecNumber evidence="3">7.1.1.1</ecNumber>
    </recommendedName>
</protein>
<keyword evidence="15" id="KW-0560">Oxidoreductase</keyword>
<evidence type="ECO:0000256" key="6">
    <source>
        <dbReference type="ARBA" id="ARBA00022692"/>
    </source>
</evidence>
<keyword evidence="7" id="KW-0521">NADP</keyword>
<evidence type="ECO:0000256" key="2">
    <source>
        <dbReference type="ARBA" id="ARBA00004429"/>
    </source>
</evidence>
<evidence type="ECO:0000256" key="4">
    <source>
        <dbReference type="ARBA" id="ARBA00022475"/>
    </source>
</evidence>
<evidence type="ECO:0000313" key="15">
    <source>
        <dbReference type="EMBL" id="VYS90793.1"/>
    </source>
</evidence>
<feature type="transmembrane region" description="Helical" evidence="13">
    <location>
        <begin position="36"/>
        <end position="55"/>
    </location>
</feature>
<dbReference type="GO" id="GO:0050661">
    <property type="term" value="F:NADP binding"/>
    <property type="evidence" value="ECO:0007669"/>
    <property type="project" value="TreeGrafter"/>
</dbReference>
<keyword evidence="8" id="KW-1278">Translocase</keyword>
<dbReference type="GO" id="GO:0016491">
    <property type="term" value="F:oxidoreductase activity"/>
    <property type="evidence" value="ECO:0007669"/>
    <property type="project" value="UniProtKB-KW"/>
</dbReference>
<dbReference type="EMBL" id="CACRSL010000003">
    <property type="protein sequence ID" value="VYS90793.1"/>
    <property type="molecule type" value="Genomic_DNA"/>
</dbReference>
<evidence type="ECO:0000256" key="3">
    <source>
        <dbReference type="ARBA" id="ARBA00012943"/>
    </source>
</evidence>
<name>A0A6N2SB14_9FIRM</name>
<evidence type="ECO:0000256" key="8">
    <source>
        <dbReference type="ARBA" id="ARBA00022967"/>
    </source>
</evidence>
<accession>A0A6N2SB14</accession>
<dbReference type="GO" id="GO:0008750">
    <property type="term" value="F:proton-translocating NAD(P)+ transhydrogenase activity"/>
    <property type="evidence" value="ECO:0007669"/>
    <property type="project" value="UniProtKB-EC"/>
</dbReference>
<dbReference type="GO" id="GO:0006740">
    <property type="term" value="P:NADPH regeneration"/>
    <property type="evidence" value="ECO:0007669"/>
    <property type="project" value="TreeGrafter"/>
</dbReference>
<evidence type="ECO:0000256" key="10">
    <source>
        <dbReference type="ARBA" id="ARBA00023027"/>
    </source>
</evidence>
<dbReference type="EC" id="7.1.1.1" evidence="3"/>